<dbReference type="SUPFAM" id="SSF56796">
    <property type="entry name" value="Dehydroquinate synthase-like"/>
    <property type="match status" value="1"/>
</dbReference>
<gene>
    <name evidence="10" type="ORF">ABID27_000614</name>
</gene>
<dbReference type="InterPro" id="IPR016205">
    <property type="entry name" value="Glycerol_DH"/>
</dbReference>
<evidence type="ECO:0000256" key="5">
    <source>
        <dbReference type="ARBA" id="ARBA00023002"/>
    </source>
</evidence>
<dbReference type="RefSeq" id="WP_354280173.1">
    <property type="nucleotide sequence ID" value="NZ_JBEPMK010000002.1"/>
</dbReference>
<dbReference type="Gene3D" id="1.20.1090.10">
    <property type="entry name" value="Dehydroquinate synthase-like - alpha domain"/>
    <property type="match status" value="1"/>
</dbReference>
<dbReference type="Pfam" id="PF13685">
    <property type="entry name" value="Fe-ADH_2"/>
    <property type="match status" value="1"/>
</dbReference>
<dbReference type="InterPro" id="IPR032837">
    <property type="entry name" value="G1PDH"/>
</dbReference>
<evidence type="ECO:0000313" key="11">
    <source>
        <dbReference type="Proteomes" id="UP001549055"/>
    </source>
</evidence>
<proteinExistence type="predicted"/>
<dbReference type="PANTHER" id="PTHR43616:SF5">
    <property type="entry name" value="GLYCEROL DEHYDROGENASE 1"/>
    <property type="match status" value="1"/>
</dbReference>
<evidence type="ECO:0000256" key="7">
    <source>
        <dbReference type="ARBA" id="ARBA00023098"/>
    </source>
</evidence>
<keyword evidence="6" id="KW-0520">NAD</keyword>
<evidence type="ECO:0000313" key="10">
    <source>
        <dbReference type="EMBL" id="MET3643992.1"/>
    </source>
</evidence>
<dbReference type="EMBL" id="JBEPMK010000002">
    <property type="protein sequence ID" value="MET3643992.1"/>
    <property type="molecule type" value="Genomic_DNA"/>
</dbReference>
<evidence type="ECO:0000256" key="8">
    <source>
        <dbReference type="ARBA" id="ARBA00023209"/>
    </source>
</evidence>
<dbReference type="GO" id="GO:0008888">
    <property type="term" value="F:glycerol dehydrogenase (NAD+) activity"/>
    <property type="evidence" value="ECO:0007669"/>
    <property type="project" value="UniProtKB-EC"/>
</dbReference>
<evidence type="ECO:0000256" key="2">
    <source>
        <dbReference type="ARBA" id="ARBA00022516"/>
    </source>
</evidence>
<name>A0ABV2JJW6_9STRE</name>
<sequence length="369" mass="40029">MQGMINYSYGVDAFVDLPQVLHRYQFQKVVLIGGERALAAVEKEVKELLLTGGFTYLGSLVYGKMATQSAIDTLVGYELVQEADVIIGVGGGQALDVTKMVAKECRKNLLTIPTICSTCAAGTGLAVIYNDDHSFAYYGNAQPPLHTFINTRVFVQAPSAYFWAGIGDGLSKGPEVTRAVTNAVDRGFVAPHTAKLGLAIAQSSFDALYQYGFQALEDVANHQVSFAVEEVALAIIVSTAYASNLVVQPDFDLTTCHAHAFYNGTTVVKESRKHLHGAVVAFGIMVMHAYFEEREQLGKIARLNQSLQLPLTLADMSLTVADIPAIVAAAVNTDEYRNTPFEPARFAQAIEEADQFGRNWNCGDETLLK</sequence>
<dbReference type="PANTHER" id="PTHR43616">
    <property type="entry name" value="GLYCEROL DEHYDROGENASE"/>
    <property type="match status" value="1"/>
</dbReference>
<dbReference type="PIRSF" id="PIRSF000112">
    <property type="entry name" value="Glycerol_dehydrogenase"/>
    <property type="match status" value="1"/>
</dbReference>
<evidence type="ECO:0000256" key="3">
    <source>
        <dbReference type="ARBA" id="ARBA00022723"/>
    </source>
</evidence>
<keyword evidence="5 10" id="KW-0560">Oxidoreductase</keyword>
<evidence type="ECO:0000256" key="9">
    <source>
        <dbReference type="ARBA" id="ARBA00023264"/>
    </source>
</evidence>
<evidence type="ECO:0000256" key="6">
    <source>
        <dbReference type="ARBA" id="ARBA00023027"/>
    </source>
</evidence>
<keyword evidence="9" id="KW-1208">Phospholipid metabolism</keyword>
<dbReference type="Proteomes" id="UP001549055">
    <property type="component" value="Unassembled WGS sequence"/>
</dbReference>
<organism evidence="10 11">
    <name type="scientific">Streptococcus gallinaceus</name>
    <dbReference type="NCBI Taxonomy" id="165758"/>
    <lineage>
        <taxon>Bacteria</taxon>
        <taxon>Bacillati</taxon>
        <taxon>Bacillota</taxon>
        <taxon>Bacilli</taxon>
        <taxon>Lactobacillales</taxon>
        <taxon>Streptococcaceae</taxon>
        <taxon>Streptococcus</taxon>
    </lineage>
</organism>
<protein>
    <submittedName>
        <fullName evidence="10">Glycerol dehydrogenase</fullName>
        <ecNumber evidence="10">1.1.1.6</ecNumber>
    </submittedName>
</protein>
<accession>A0ABV2JJW6</accession>
<reference evidence="10 11" key="1">
    <citation type="submission" date="2024-06" db="EMBL/GenBank/DDBJ databases">
        <title>Genomic Encyclopedia of Type Strains, Phase IV (KMG-IV): sequencing the most valuable type-strain genomes for metagenomic binning, comparative biology and taxonomic classification.</title>
        <authorList>
            <person name="Goeker M."/>
        </authorList>
    </citation>
    <scope>NUCLEOTIDE SEQUENCE [LARGE SCALE GENOMIC DNA]</scope>
    <source>
        <strain evidence="10 11">DSM 15349</strain>
    </source>
</reference>
<evidence type="ECO:0000256" key="1">
    <source>
        <dbReference type="ARBA" id="ARBA00022490"/>
    </source>
</evidence>
<keyword evidence="2" id="KW-0444">Lipid biosynthesis</keyword>
<evidence type="ECO:0000256" key="4">
    <source>
        <dbReference type="ARBA" id="ARBA00022857"/>
    </source>
</evidence>
<keyword evidence="1" id="KW-0963">Cytoplasm</keyword>
<dbReference type="Gene3D" id="3.40.50.1970">
    <property type="match status" value="1"/>
</dbReference>
<dbReference type="EC" id="1.1.1.6" evidence="10"/>
<keyword evidence="7" id="KW-0443">Lipid metabolism</keyword>
<keyword evidence="11" id="KW-1185">Reference proteome</keyword>
<keyword evidence="8" id="KW-0594">Phospholipid biosynthesis</keyword>
<comment type="caution">
    <text evidence="10">The sequence shown here is derived from an EMBL/GenBank/DDBJ whole genome shotgun (WGS) entry which is preliminary data.</text>
</comment>
<keyword evidence="3" id="KW-0479">Metal-binding</keyword>
<keyword evidence="4" id="KW-0521">NADP</keyword>